<dbReference type="AlphaFoldDB" id="K3WBM8"/>
<keyword evidence="4" id="KW-1185">Reference proteome</keyword>
<evidence type="ECO:0000313" key="3">
    <source>
        <dbReference type="EnsemblProtists" id="PYU1_T002369"/>
    </source>
</evidence>
<feature type="coiled-coil region" evidence="1">
    <location>
        <begin position="18"/>
        <end position="52"/>
    </location>
</feature>
<dbReference type="Proteomes" id="UP000019132">
    <property type="component" value="Unassembled WGS sequence"/>
</dbReference>
<dbReference type="eggNOG" id="KOG0864">
    <property type="taxonomic scope" value="Eukaryota"/>
</dbReference>
<protein>
    <submittedName>
        <fullName evidence="3">Uncharacterized protein</fullName>
    </submittedName>
</protein>
<reference evidence="3" key="3">
    <citation type="submission" date="2014-11" db="UniProtKB">
        <authorList>
            <consortium name="EnsemblProtists"/>
        </authorList>
    </citation>
    <scope>IDENTIFICATION</scope>
    <source>
        <strain evidence="3">DAOM BR144</strain>
    </source>
</reference>
<organism evidence="3 4">
    <name type="scientific">Globisporangium ultimum (strain ATCC 200006 / CBS 805.95 / DAOM BR144)</name>
    <name type="common">Pythium ultimum</name>
    <dbReference type="NCBI Taxonomy" id="431595"/>
    <lineage>
        <taxon>Eukaryota</taxon>
        <taxon>Sar</taxon>
        <taxon>Stramenopiles</taxon>
        <taxon>Oomycota</taxon>
        <taxon>Peronosporomycetes</taxon>
        <taxon>Pythiales</taxon>
        <taxon>Pythiaceae</taxon>
        <taxon>Globisporangium</taxon>
    </lineage>
</organism>
<reference evidence="4" key="2">
    <citation type="submission" date="2010-04" db="EMBL/GenBank/DDBJ databases">
        <authorList>
            <person name="Buell R."/>
            <person name="Hamilton J."/>
            <person name="Hostetler J."/>
        </authorList>
    </citation>
    <scope>NUCLEOTIDE SEQUENCE [LARGE SCALE GENOMIC DNA]</scope>
    <source>
        <strain evidence="4">DAOM:BR144</strain>
    </source>
</reference>
<reference evidence="4" key="1">
    <citation type="journal article" date="2010" name="Genome Biol.">
        <title>Genome sequence of the necrotrophic plant pathogen Pythium ultimum reveals original pathogenicity mechanisms and effector repertoire.</title>
        <authorList>
            <person name="Levesque C.A."/>
            <person name="Brouwer H."/>
            <person name="Cano L."/>
            <person name="Hamilton J.P."/>
            <person name="Holt C."/>
            <person name="Huitema E."/>
            <person name="Raffaele S."/>
            <person name="Robideau G.P."/>
            <person name="Thines M."/>
            <person name="Win J."/>
            <person name="Zerillo M.M."/>
            <person name="Beakes G.W."/>
            <person name="Boore J.L."/>
            <person name="Busam D."/>
            <person name="Dumas B."/>
            <person name="Ferriera S."/>
            <person name="Fuerstenberg S.I."/>
            <person name="Gachon C.M."/>
            <person name="Gaulin E."/>
            <person name="Govers F."/>
            <person name="Grenville-Briggs L."/>
            <person name="Horner N."/>
            <person name="Hostetler J."/>
            <person name="Jiang R.H."/>
            <person name="Johnson J."/>
            <person name="Krajaejun T."/>
            <person name="Lin H."/>
            <person name="Meijer H.J."/>
            <person name="Moore B."/>
            <person name="Morris P."/>
            <person name="Phuntmart V."/>
            <person name="Puiu D."/>
            <person name="Shetty J."/>
            <person name="Stajich J.E."/>
            <person name="Tripathy S."/>
            <person name="Wawra S."/>
            <person name="van West P."/>
            <person name="Whitty B.R."/>
            <person name="Coutinho P.M."/>
            <person name="Henrissat B."/>
            <person name="Martin F."/>
            <person name="Thomas P.D."/>
            <person name="Tyler B.M."/>
            <person name="De Vries R.P."/>
            <person name="Kamoun S."/>
            <person name="Yandell M."/>
            <person name="Tisserat N."/>
            <person name="Buell C.R."/>
        </authorList>
    </citation>
    <scope>NUCLEOTIDE SEQUENCE</scope>
    <source>
        <strain evidence="4">DAOM:BR144</strain>
    </source>
</reference>
<sequence>MEGASVTEDECAKTKQENQLLLKKLHDVVARYRQLQQQYKVVQTEKEQLLDGAATMRTSTGSDAGAEAEAVAAAVSVEMAAQDAAVKKLEAEKHELIEKLKHVVGTCRVMQKQLQEAKEENEVLKSPAKPPSLLAAGEDASTTSSQSAAFAAAARVQTLEKALTVMEDEKNELVTKLQEVISRYHSLQMQLEEKIVEHDVAKSKVAALELELRTREATETARAAANATVVTELEGKVEKLSSKLELAEVHGSVLKEENGRLKDQLASIIEDKQQQEREARQQLQGKEVENDRLIGKVSDLQHQVAAMQQQQEESEQLYMEVATKLNQMLRQNGDLELQLTESLQKLEHGATNVDETSVSRIQELEMLLEQAQMRSNELQSYWEREDGHWQQDRVGLVEQVNALSRANKIANTRIKELEDLQEQLEDEAKYEIISPTIDFPKREEIKALAEQCKKTQLLKSSSNKISRPNTKRSATR</sequence>
<evidence type="ECO:0000313" key="4">
    <source>
        <dbReference type="Proteomes" id="UP000019132"/>
    </source>
</evidence>
<dbReference type="HOGENOM" id="CLU_574271_0_0_1"/>
<name>K3WBM8_GLOUD</name>
<dbReference type="STRING" id="431595.K3WBM8"/>
<feature type="region of interest" description="Disordered" evidence="2">
    <location>
        <begin position="118"/>
        <end position="140"/>
    </location>
</feature>
<dbReference type="InParanoid" id="K3WBM8"/>
<proteinExistence type="predicted"/>
<dbReference type="VEuPathDB" id="FungiDB:PYU1_G002366"/>
<keyword evidence="1" id="KW-0175">Coiled coil</keyword>
<evidence type="ECO:0000256" key="2">
    <source>
        <dbReference type="SAM" id="MobiDB-lite"/>
    </source>
</evidence>
<feature type="coiled-coil region" evidence="1">
    <location>
        <begin position="79"/>
        <end position="106"/>
    </location>
</feature>
<dbReference type="EnsemblProtists" id="PYU1_T002369">
    <property type="protein sequence ID" value="PYU1_T002369"/>
    <property type="gene ID" value="PYU1_G002366"/>
</dbReference>
<evidence type="ECO:0000256" key="1">
    <source>
        <dbReference type="SAM" id="Coils"/>
    </source>
</evidence>
<accession>K3WBM8</accession>
<feature type="coiled-coil region" evidence="1">
    <location>
        <begin position="230"/>
        <end position="317"/>
    </location>
</feature>
<feature type="coiled-coil region" evidence="1">
    <location>
        <begin position="361"/>
        <end position="427"/>
    </location>
</feature>